<dbReference type="RefSeq" id="XP_044972727.1">
    <property type="nucleotide sequence ID" value="XM_045116792.1"/>
</dbReference>
<dbReference type="OrthoDB" id="701487at2759"/>
<dbReference type="Pfam" id="PF00564">
    <property type="entry name" value="PB1"/>
    <property type="match status" value="1"/>
</dbReference>
<organism evidence="3">
    <name type="scientific">Hordeum vulgare subsp. vulgare</name>
    <name type="common">Domesticated barley</name>
    <dbReference type="NCBI Taxonomy" id="112509"/>
    <lineage>
        <taxon>Eukaryota</taxon>
        <taxon>Viridiplantae</taxon>
        <taxon>Streptophyta</taxon>
        <taxon>Embryophyta</taxon>
        <taxon>Tracheophyta</taxon>
        <taxon>Spermatophyta</taxon>
        <taxon>Magnoliopsida</taxon>
        <taxon>Liliopsida</taxon>
        <taxon>Poales</taxon>
        <taxon>Poaceae</taxon>
        <taxon>BOP clade</taxon>
        <taxon>Pooideae</taxon>
        <taxon>Triticodae</taxon>
        <taxon>Triticeae</taxon>
        <taxon>Hordeinae</taxon>
        <taxon>Hordeum</taxon>
    </lineage>
</organism>
<dbReference type="EMBL" id="AK376091">
    <property type="protein sequence ID" value="BAK07286.1"/>
    <property type="molecule type" value="mRNA"/>
</dbReference>
<dbReference type="InterPro" id="IPR053198">
    <property type="entry name" value="Gynoecium_Dev_Regulator"/>
</dbReference>
<dbReference type="AlphaFoldDB" id="F2EIW4"/>
<evidence type="ECO:0000259" key="2">
    <source>
        <dbReference type="Pfam" id="PF00564"/>
    </source>
</evidence>
<accession>F2EIW4</accession>
<dbReference type="PANTHER" id="PTHR31066">
    <property type="entry name" value="OS05G0427100 PROTEIN-RELATED"/>
    <property type="match status" value="1"/>
</dbReference>
<protein>
    <submittedName>
        <fullName evidence="3">Predicted protein</fullName>
    </submittedName>
</protein>
<dbReference type="InterPro" id="IPR000270">
    <property type="entry name" value="PB1_dom"/>
</dbReference>
<dbReference type="GeneID" id="123440221"/>
<feature type="domain" description="PB1" evidence="2">
    <location>
        <begin position="28"/>
        <end position="100"/>
    </location>
</feature>
<dbReference type="KEGG" id="hvg:123440221"/>
<proteinExistence type="evidence at transcript level"/>
<sequence length="233" mass="25071">MAADRQRCVKLMVSYGGRIERAQGRPPRYVDGEHLLLNVVSSVSPRGFRDLLATRAGFSDFSVKYCYSGEGLDSLCDVDTDEDLRDMLDLVLYRDLQVRLFNDLNVRRFRVYLFRDAAAPSPTSKAFGKPAPMRRSATSPALLPAKATDGLAAPAPSPVRRIATSPALLPAKATDGLAALAPSPVRRIASSPNTLWETPTAGAAPSKPPLAPARPRSPTADSVVVSVDGKLDR</sequence>
<evidence type="ECO:0000313" key="3">
    <source>
        <dbReference type="EMBL" id="BAK07286.1"/>
    </source>
</evidence>
<dbReference type="PANTHER" id="PTHR31066:SF64">
    <property type="entry name" value="OS04G0284800 PROTEIN"/>
    <property type="match status" value="1"/>
</dbReference>
<feature type="region of interest" description="Disordered" evidence="1">
    <location>
        <begin position="190"/>
        <end position="233"/>
    </location>
</feature>
<name>F2EIW4_HORVV</name>
<evidence type="ECO:0000256" key="1">
    <source>
        <dbReference type="SAM" id="MobiDB-lite"/>
    </source>
</evidence>
<reference evidence="3" key="1">
    <citation type="journal article" date="2011" name="Plant Physiol.">
        <title>Comprehensive sequence analysis of 24,783 barley full-length cDNAs derived from 12 clone libraries.</title>
        <authorList>
            <person name="Matsumoto T."/>
            <person name="Tanaka T."/>
            <person name="Sakai H."/>
            <person name="Amano N."/>
            <person name="Kanamori H."/>
            <person name="Kurita K."/>
            <person name="Kikuta A."/>
            <person name="Kamiya K."/>
            <person name="Yamamoto M."/>
            <person name="Ikawa H."/>
            <person name="Fujii N."/>
            <person name="Hori K."/>
            <person name="Itoh T."/>
            <person name="Sato K."/>
        </authorList>
    </citation>
    <scope>NUCLEOTIDE SEQUENCE</scope>
    <source>
        <tissue evidence="3">Seed</tissue>
    </source>
</reference>